<keyword evidence="2" id="KW-0677">Repeat</keyword>
<reference evidence="5 6" key="1">
    <citation type="journal article" date="2020" name="Microorganisms">
        <title>Osmotic Adaptation and Compatible Solute Biosynthesis of Phototrophic Bacteria as Revealed from Genome Analyses.</title>
        <authorList>
            <person name="Imhoff J.F."/>
            <person name="Rahn T."/>
            <person name="Kunzel S."/>
            <person name="Keller A."/>
            <person name="Neulinger S.C."/>
        </authorList>
    </citation>
    <scope>NUCLEOTIDE SEQUENCE [LARGE SCALE GENOMIC DNA]</scope>
    <source>
        <strain evidence="5 6">DSM 21303</strain>
    </source>
</reference>
<organism evidence="5 6">
    <name type="scientific">Thiocapsa imhoffii</name>
    <dbReference type="NCBI Taxonomy" id="382777"/>
    <lineage>
        <taxon>Bacteria</taxon>
        <taxon>Pseudomonadati</taxon>
        <taxon>Pseudomonadota</taxon>
        <taxon>Gammaproteobacteria</taxon>
        <taxon>Chromatiales</taxon>
        <taxon>Chromatiaceae</taxon>
        <taxon>Thiocapsa</taxon>
    </lineage>
</organism>
<evidence type="ECO:0000256" key="4">
    <source>
        <dbReference type="SAM" id="MobiDB-lite"/>
    </source>
</evidence>
<dbReference type="InterPro" id="IPR018357">
    <property type="entry name" value="Hexapep_transf_CS"/>
</dbReference>
<dbReference type="PROSITE" id="PS00101">
    <property type="entry name" value="HEXAPEP_TRANSFERASES"/>
    <property type="match status" value="1"/>
</dbReference>
<dbReference type="InterPro" id="IPR001451">
    <property type="entry name" value="Hexapep"/>
</dbReference>
<dbReference type="InterPro" id="IPR011004">
    <property type="entry name" value="Trimer_LpxA-like_sf"/>
</dbReference>
<evidence type="ECO:0008006" key="7">
    <source>
        <dbReference type="Google" id="ProtNLM"/>
    </source>
</evidence>
<dbReference type="PANTHER" id="PTHR23416:SF78">
    <property type="entry name" value="LIPOPOLYSACCHARIDE BIOSYNTHESIS O-ACETYL TRANSFERASE WBBJ-RELATED"/>
    <property type="match status" value="1"/>
</dbReference>
<dbReference type="PANTHER" id="PTHR23416">
    <property type="entry name" value="SIALIC ACID SYNTHASE-RELATED"/>
    <property type="match status" value="1"/>
</dbReference>
<dbReference type="Gene3D" id="2.160.10.10">
    <property type="entry name" value="Hexapeptide repeat proteins"/>
    <property type="match status" value="1"/>
</dbReference>
<accession>A0A9X1BBP1</accession>
<sequence length="199" mass="21679">MPFMTDPSRNGNPTPPTHNAQLRRHLPSRWSTQLRVWWHRLRGVDLSNDVILFPGAQLLRYPRNIRLGPAALIKTGAHICPCNPQAHVEIGARTSIGFYTFLYATAGITIGEDCQIASFVYIVDSDHGTRKDTLMNRQANIANPIRIGNDVWIGAHAAILSGVTIGEGAIVAAGAVVRQDVDPYTIVGGVPAKVLGERQ</sequence>
<name>A0A9X1BBP1_9GAMM</name>
<evidence type="ECO:0000256" key="3">
    <source>
        <dbReference type="ARBA" id="ARBA00023315"/>
    </source>
</evidence>
<keyword evidence="6" id="KW-1185">Reference proteome</keyword>
<dbReference type="CDD" id="cd04647">
    <property type="entry name" value="LbH_MAT_like"/>
    <property type="match status" value="1"/>
</dbReference>
<dbReference type="SUPFAM" id="SSF51161">
    <property type="entry name" value="Trimeric LpxA-like enzymes"/>
    <property type="match status" value="1"/>
</dbReference>
<evidence type="ECO:0000313" key="5">
    <source>
        <dbReference type="EMBL" id="MBK1646791.1"/>
    </source>
</evidence>
<evidence type="ECO:0000256" key="1">
    <source>
        <dbReference type="ARBA" id="ARBA00022679"/>
    </source>
</evidence>
<gene>
    <name evidence="5" type="ORF">CKO25_19540</name>
</gene>
<protein>
    <recommendedName>
        <fullName evidence="7">Acyltransferase</fullName>
    </recommendedName>
</protein>
<keyword evidence="3" id="KW-0012">Acyltransferase</keyword>
<dbReference type="Proteomes" id="UP001138802">
    <property type="component" value="Unassembled WGS sequence"/>
</dbReference>
<feature type="compositionally biased region" description="Polar residues" evidence="4">
    <location>
        <begin position="7"/>
        <end position="20"/>
    </location>
</feature>
<evidence type="ECO:0000313" key="6">
    <source>
        <dbReference type="Proteomes" id="UP001138802"/>
    </source>
</evidence>
<dbReference type="Pfam" id="PF00132">
    <property type="entry name" value="Hexapep"/>
    <property type="match status" value="1"/>
</dbReference>
<dbReference type="AlphaFoldDB" id="A0A9X1BBP1"/>
<keyword evidence="1" id="KW-0808">Transferase</keyword>
<dbReference type="EMBL" id="NRSD01000036">
    <property type="protein sequence ID" value="MBK1646791.1"/>
    <property type="molecule type" value="Genomic_DNA"/>
</dbReference>
<proteinExistence type="predicted"/>
<dbReference type="GO" id="GO:0016746">
    <property type="term" value="F:acyltransferase activity"/>
    <property type="evidence" value="ECO:0007669"/>
    <property type="project" value="UniProtKB-KW"/>
</dbReference>
<comment type="caution">
    <text evidence="5">The sequence shown here is derived from an EMBL/GenBank/DDBJ whole genome shotgun (WGS) entry which is preliminary data.</text>
</comment>
<evidence type="ECO:0000256" key="2">
    <source>
        <dbReference type="ARBA" id="ARBA00022737"/>
    </source>
</evidence>
<dbReference type="InterPro" id="IPR051159">
    <property type="entry name" value="Hexapeptide_acetyltransf"/>
</dbReference>
<feature type="region of interest" description="Disordered" evidence="4">
    <location>
        <begin position="1"/>
        <end position="21"/>
    </location>
</feature>